<name>A0AAV5ANB6_9AGAM</name>
<protein>
    <submittedName>
        <fullName evidence="1">Uncharacterized protein</fullName>
    </submittedName>
</protein>
<evidence type="ECO:0000313" key="2">
    <source>
        <dbReference type="Proteomes" id="UP001050691"/>
    </source>
</evidence>
<gene>
    <name evidence="1" type="ORF">Clacol_010421</name>
</gene>
<dbReference type="EMBL" id="BPWL01000013">
    <property type="protein sequence ID" value="GJJ16141.1"/>
    <property type="molecule type" value="Genomic_DNA"/>
</dbReference>
<evidence type="ECO:0000313" key="1">
    <source>
        <dbReference type="EMBL" id="GJJ16141.1"/>
    </source>
</evidence>
<accession>A0AAV5ANB6</accession>
<comment type="caution">
    <text evidence="1">The sequence shown here is derived from an EMBL/GenBank/DDBJ whole genome shotgun (WGS) entry which is preliminary data.</text>
</comment>
<dbReference type="AlphaFoldDB" id="A0AAV5ANB6"/>
<reference evidence="1" key="1">
    <citation type="submission" date="2021-10" db="EMBL/GenBank/DDBJ databases">
        <title>De novo Genome Assembly of Clathrus columnatus (Basidiomycota, Fungi) Using Illumina and Nanopore Sequence Data.</title>
        <authorList>
            <person name="Ogiso-Tanaka E."/>
            <person name="Itagaki H."/>
            <person name="Hosoya T."/>
            <person name="Hosaka K."/>
        </authorList>
    </citation>
    <scope>NUCLEOTIDE SEQUENCE</scope>
    <source>
        <strain evidence="1">MO-923</strain>
    </source>
</reference>
<dbReference type="Proteomes" id="UP001050691">
    <property type="component" value="Unassembled WGS sequence"/>
</dbReference>
<proteinExistence type="predicted"/>
<keyword evidence="2" id="KW-1185">Reference proteome</keyword>
<sequence>MPDYRLSVGNWGVPDSTRTVAPKRPSSDAKPARIARLFPHLFILTSEIIIIFRIITELLFTWGNSGVNGLHLQLDHIKDPTICPLDEIFTDHFMEGLFKHMRGAGEREDEDEDDTSMSTYKLLDTIAGEYSEHALAEQKSVAEGLFDEFLKHWQDNIFNGTQIHMMLENTNLHSAHDDIL</sequence>
<organism evidence="1 2">
    <name type="scientific">Clathrus columnatus</name>
    <dbReference type="NCBI Taxonomy" id="1419009"/>
    <lineage>
        <taxon>Eukaryota</taxon>
        <taxon>Fungi</taxon>
        <taxon>Dikarya</taxon>
        <taxon>Basidiomycota</taxon>
        <taxon>Agaricomycotina</taxon>
        <taxon>Agaricomycetes</taxon>
        <taxon>Phallomycetidae</taxon>
        <taxon>Phallales</taxon>
        <taxon>Clathraceae</taxon>
        <taxon>Clathrus</taxon>
    </lineage>
</organism>